<dbReference type="SUPFAM" id="SSF50249">
    <property type="entry name" value="Nucleic acid-binding proteins"/>
    <property type="match status" value="1"/>
</dbReference>
<dbReference type="AlphaFoldDB" id="A0A7I7K0J1"/>
<dbReference type="RefSeq" id="WP_098004697.1">
    <property type="nucleotide sequence ID" value="NZ_AP022563.1"/>
</dbReference>
<organism evidence="3 4">
    <name type="scientific">Mycolicibacterium duvalii</name>
    <dbReference type="NCBI Taxonomy" id="39688"/>
    <lineage>
        <taxon>Bacteria</taxon>
        <taxon>Bacillati</taxon>
        <taxon>Actinomycetota</taxon>
        <taxon>Actinomycetes</taxon>
        <taxon>Mycobacteriales</taxon>
        <taxon>Mycobacteriaceae</taxon>
        <taxon>Mycolicibacterium</taxon>
    </lineage>
</organism>
<dbReference type="EMBL" id="AP022563">
    <property type="protein sequence ID" value="BBX17019.1"/>
    <property type="molecule type" value="Genomic_DNA"/>
</dbReference>
<dbReference type="OrthoDB" id="7470921at2"/>
<feature type="domain" description="ChsH2 C-terminal OB-fold" evidence="1">
    <location>
        <begin position="66"/>
        <end position="129"/>
    </location>
</feature>
<dbReference type="InterPro" id="IPR002878">
    <property type="entry name" value="ChsH2_C"/>
</dbReference>
<dbReference type="Gene3D" id="6.10.30.10">
    <property type="match status" value="1"/>
</dbReference>
<gene>
    <name evidence="3" type="ORF">MDUV_18790</name>
</gene>
<dbReference type="PANTHER" id="PTHR34075:SF5">
    <property type="entry name" value="BLR3430 PROTEIN"/>
    <property type="match status" value="1"/>
</dbReference>
<dbReference type="Proteomes" id="UP000467006">
    <property type="component" value="Chromosome"/>
</dbReference>
<evidence type="ECO:0000259" key="1">
    <source>
        <dbReference type="Pfam" id="PF01796"/>
    </source>
</evidence>
<evidence type="ECO:0000313" key="3">
    <source>
        <dbReference type="EMBL" id="BBX17019.1"/>
    </source>
</evidence>
<evidence type="ECO:0000259" key="2">
    <source>
        <dbReference type="Pfam" id="PF12172"/>
    </source>
</evidence>
<keyword evidence="4" id="KW-1185">Reference proteome</keyword>
<name>A0A7I7K0J1_9MYCO</name>
<dbReference type="PANTHER" id="PTHR34075">
    <property type="entry name" value="BLR3430 PROTEIN"/>
    <property type="match status" value="1"/>
</dbReference>
<protein>
    <submittedName>
        <fullName evidence="3">Uncharacterized protein</fullName>
    </submittedName>
</protein>
<dbReference type="InterPro" id="IPR052513">
    <property type="entry name" value="Thioester_dehydratase-like"/>
</dbReference>
<accession>A0A7I7K0J1</accession>
<proteinExistence type="predicted"/>
<dbReference type="Pfam" id="PF01796">
    <property type="entry name" value="OB_ChsH2_C"/>
    <property type="match status" value="1"/>
</dbReference>
<dbReference type="Pfam" id="PF12172">
    <property type="entry name" value="zf-ChsH2"/>
    <property type="match status" value="1"/>
</dbReference>
<dbReference type="InterPro" id="IPR022002">
    <property type="entry name" value="ChsH2_Znr"/>
</dbReference>
<reference evidence="3 4" key="1">
    <citation type="journal article" date="2019" name="Emerg. Microbes Infect.">
        <title>Comprehensive subspecies identification of 175 nontuberculous mycobacteria species based on 7547 genomic profiles.</title>
        <authorList>
            <person name="Matsumoto Y."/>
            <person name="Kinjo T."/>
            <person name="Motooka D."/>
            <person name="Nabeya D."/>
            <person name="Jung N."/>
            <person name="Uechi K."/>
            <person name="Horii T."/>
            <person name="Iida T."/>
            <person name="Fujita J."/>
            <person name="Nakamura S."/>
        </authorList>
    </citation>
    <scope>NUCLEOTIDE SEQUENCE [LARGE SCALE GENOMIC DNA]</scope>
    <source>
        <strain evidence="3 4">JCM 6396</strain>
    </source>
</reference>
<dbReference type="InterPro" id="IPR012340">
    <property type="entry name" value="NA-bd_OB-fold"/>
</dbReference>
<feature type="domain" description="ChsH2 rubredoxin-like zinc ribbon" evidence="2">
    <location>
        <begin position="29"/>
        <end position="63"/>
    </location>
</feature>
<evidence type="ECO:0000313" key="4">
    <source>
        <dbReference type="Proteomes" id="UP000467006"/>
    </source>
</evidence>
<sequence length="152" mass="16171">MNAPAATLAGTIPGEHIRIAVNASTEPFWTAAKERRLVAPQCGDCGTFRLPPTPFCPNCQSKAVNWIELSGAATVYSFAVVHGFPGLPDLTLVPAVLDLPDAPGARLVSNVVDVAPEEVKIGTRLHVDFTPITDGWLLPIFRVASAEQARSE</sequence>
<dbReference type="KEGG" id="mdu:MDUV_18790"/>